<accession>A0A1C3IMS2</accession>
<evidence type="ECO:0000313" key="4">
    <source>
        <dbReference type="Proteomes" id="UP000092876"/>
    </source>
</evidence>
<organism evidence="3 4">
    <name type="scientific">Vibrio atlanticus</name>
    <dbReference type="NCBI Taxonomy" id="693153"/>
    <lineage>
        <taxon>Bacteria</taxon>
        <taxon>Pseudomonadati</taxon>
        <taxon>Pseudomonadota</taxon>
        <taxon>Gammaproteobacteria</taxon>
        <taxon>Vibrionales</taxon>
        <taxon>Vibrionaceae</taxon>
        <taxon>Vibrio</taxon>
    </lineage>
</organism>
<evidence type="ECO:0000256" key="2">
    <source>
        <dbReference type="SAM" id="MobiDB-lite"/>
    </source>
</evidence>
<dbReference type="GeneID" id="94232392"/>
<evidence type="ECO:0000313" key="3">
    <source>
        <dbReference type="EMBL" id="SBS62710.1"/>
    </source>
</evidence>
<gene>
    <name evidence="3" type="primary">smc_1</name>
    <name evidence="3" type="ORF">VAT7223_01310</name>
</gene>
<feature type="region of interest" description="Disordered" evidence="2">
    <location>
        <begin position="52"/>
        <end position="72"/>
    </location>
</feature>
<feature type="coiled-coil region" evidence="1">
    <location>
        <begin position="150"/>
        <end position="317"/>
    </location>
</feature>
<dbReference type="RefSeq" id="WP_065678642.1">
    <property type="nucleotide sequence ID" value="NZ_AP025460.1"/>
</dbReference>
<proteinExistence type="predicted"/>
<keyword evidence="1" id="KW-0175">Coiled coil</keyword>
<dbReference type="Proteomes" id="UP000092876">
    <property type="component" value="Unassembled WGS sequence"/>
</dbReference>
<sequence>MARPKSYTDEDIIDIATQLCSKGRKPTGWYIKEILGRGKIASIQADLDRLTKSGKVPEIPEPNNDKDDLGGQPLRASFELPIEIQEMLSIREQEVCKSLRNMTIGLNNKAQLHYEALMDARVRELDIKSDAAIKAKEIAEEDGLDLEARLQKQVEHNELLEEQIEILEVELAQSKQEISELVQNNGQLTLSLSKAAENIEAQQNTITGLTAKLSTMETTHASIMTRFDCATNELEALRIHHSALSEQHEEAKERLIETSTQLQSTQDLLNKYDNQLDTLRNEKSELSVNHRLLEKNLSDSEGKVALLTQENQRLEAQLAAPVDRAAPLHTE</sequence>
<reference evidence="4" key="1">
    <citation type="submission" date="2016-06" db="EMBL/GenBank/DDBJ databases">
        <authorList>
            <person name="Rodrigo-Torres Lidia"/>
            <person name="Arahal R.David."/>
        </authorList>
    </citation>
    <scope>NUCLEOTIDE SEQUENCE [LARGE SCALE GENOMIC DNA]</scope>
    <source>
        <strain evidence="4">CECT 7223</strain>
    </source>
</reference>
<dbReference type="EMBL" id="FLQP01000016">
    <property type="protein sequence ID" value="SBS62710.1"/>
    <property type="molecule type" value="Genomic_DNA"/>
</dbReference>
<dbReference type="AlphaFoldDB" id="A0A1C3IMS2"/>
<protein>
    <submittedName>
        <fullName evidence="3">Chromosome partition protein Smc</fullName>
    </submittedName>
</protein>
<evidence type="ECO:0000256" key="1">
    <source>
        <dbReference type="SAM" id="Coils"/>
    </source>
</evidence>
<name>A0A1C3IMS2_9VIBR</name>